<dbReference type="GO" id="GO:0051537">
    <property type="term" value="F:2 iron, 2 sulfur cluster binding"/>
    <property type="evidence" value="ECO:0007669"/>
    <property type="project" value="UniProtKB-KW"/>
</dbReference>
<feature type="domain" description="Radical SAM core" evidence="15">
    <location>
        <begin position="46"/>
        <end position="273"/>
    </location>
</feature>
<comment type="pathway">
    <text evidence="1 13">Cofactor biosynthesis; biotin biosynthesis; biotin from 7,8-diaminononanoate: step 2/2.</text>
</comment>
<name>A0AAU0N4U5_9GAMM</name>
<evidence type="ECO:0000256" key="12">
    <source>
        <dbReference type="ARBA" id="ARBA00051157"/>
    </source>
</evidence>
<comment type="catalytic activity">
    <reaction evidence="12 13">
        <text>(4R,5S)-dethiobiotin + (sulfur carrier)-SH + 2 reduced [2Fe-2S]-[ferredoxin] + 2 S-adenosyl-L-methionine = (sulfur carrier)-H + biotin + 2 5'-deoxyadenosine + 2 L-methionine + 2 oxidized [2Fe-2S]-[ferredoxin]</text>
        <dbReference type="Rhea" id="RHEA:22060"/>
        <dbReference type="Rhea" id="RHEA-COMP:10000"/>
        <dbReference type="Rhea" id="RHEA-COMP:10001"/>
        <dbReference type="Rhea" id="RHEA-COMP:14737"/>
        <dbReference type="Rhea" id="RHEA-COMP:14739"/>
        <dbReference type="ChEBI" id="CHEBI:17319"/>
        <dbReference type="ChEBI" id="CHEBI:29917"/>
        <dbReference type="ChEBI" id="CHEBI:33737"/>
        <dbReference type="ChEBI" id="CHEBI:33738"/>
        <dbReference type="ChEBI" id="CHEBI:57586"/>
        <dbReference type="ChEBI" id="CHEBI:57844"/>
        <dbReference type="ChEBI" id="CHEBI:59789"/>
        <dbReference type="ChEBI" id="CHEBI:64428"/>
        <dbReference type="ChEBI" id="CHEBI:149473"/>
        <dbReference type="EC" id="2.8.1.6"/>
    </reaction>
</comment>
<evidence type="ECO:0000256" key="11">
    <source>
        <dbReference type="ARBA" id="ARBA00023014"/>
    </source>
</evidence>
<feature type="binding site" evidence="13 14">
    <location>
        <position position="196"/>
    </location>
    <ligand>
        <name>[2Fe-2S] cluster</name>
        <dbReference type="ChEBI" id="CHEBI:190135"/>
    </ligand>
</feature>
<dbReference type="InterPro" id="IPR002684">
    <property type="entry name" value="Biotin_synth/BioAB"/>
</dbReference>
<comment type="cofactor">
    <cofactor evidence="13 14">
        <name>[4Fe-4S] cluster</name>
        <dbReference type="ChEBI" id="CHEBI:49883"/>
    </cofactor>
    <text evidence="13 14">Binds 1 [4Fe-4S] cluster. The cluster is coordinated with 3 cysteines and an exchangeable S-adenosyl-L-methionine.</text>
</comment>
<comment type="function">
    <text evidence="13">Catalyzes the conversion of dethiobiotin (DTB) to biotin by the insertion of a sulfur atom into dethiobiotin via a radical-based mechanism.</text>
</comment>
<evidence type="ECO:0000256" key="1">
    <source>
        <dbReference type="ARBA" id="ARBA00004942"/>
    </source>
</evidence>
<dbReference type="SFLD" id="SFLDS00029">
    <property type="entry name" value="Radical_SAM"/>
    <property type="match status" value="1"/>
</dbReference>
<evidence type="ECO:0000256" key="9">
    <source>
        <dbReference type="ARBA" id="ARBA00022756"/>
    </source>
</evidence>
<dbReference type="PROSITE" id="PS51918">
    <property type="entry name" value="RADICAL_SAM"/>
    <property type="match status" value="1"/>
</dbReference>
<dbReference type="EMBL" id="CP137555">
    <property type="protein sequence ID" value="WOX07295.1"/>
    <property type="molecule type" value="Genomic_DNA"/>
</dbReference>
<keyword evidence="8 13" id="KW-0479">Metal-binding</keyword>
<evidence type="ECO:0000256" key="6">
    <source>
        <dbReference type="ARBA" id="ARBA00022691"/>
    </source>
</evidence>
<evidence type="ECO:0000256" key="3">
    <source>
        <dbReference type="ARBA" id="ARBA00012236"/>
    </source>
</evidence>
<evidence type="ECO:0000259" key="15">
    <source>
        <dbReference type="PROSITE" id="PS51918"/>
    </source>
</evidence>
<dbReference type="InterPro" id="IPR007197">
    <property type="entry name" value="rSAM"/>
</dbReference>
<dbReference type="Proteomes" id="UP001302477">
    <property type="component" value="Chromosome"/>
</dbReference>
<keyword evidence="17" id="KW-1185">Reference proteome</keyword>
<keyword evidence="5 13" id="KW-0808">Transferase</keyword>
<dbReference type="SFLD" id="SFLDG01060">
    <property type="entry name" value="BATS_domain_containing"/>
    <property type="match status" value="1"/>
</dbReference>
<dbReference type="CDD" id="cd01335">
    <property type="entry name" value="Radical_SAM"/>
    <property type="match status" value="1"/>
</dbReference>
<feature type="binding site" evidence="13 14">
    <location>
        <position position="65"/>
    </location>
    <ligand>
        <name>[4Fe-4S] cluster</name>
        <dbReference type="ChEBI" id="CHEBI:49883"/>
        <note>4Fe-4S-S-AdoMet</note>
    </ligand>
</feature>
<dbReference type="AlphaFoldDB" id="A0AAU0N4U5"/>
<gene>
    <name evidence="13 16" type="primary">bioB</name>
    <name evidence="16" type="ORF">R5R33_11025</name>
</gene>
<proteinExistence type="inferred from homology"/>
<evidence type="ECO:0000256" key="7">
    <source>
        <dbReference type="ARBA" id="ARBA00022714"/>
    </source>
</evidence>
<dbReference type="PANTHER" id="PTHR22976:SF2">
    <property type="entry name" value="BIOTIN SYNTHASE, MITOCHONDRIAL"/>
    <property type="match status" value="1"/>
</dbReference>
<dbReference type="InterPro" id="IPR006638">
    <property type="entry name" value="Elp3/MiaA/NifB-like_rSAM"/>
</dbReference>
<keyword evidence="11 13" id="KW-0411">Iron-sulfur</keyword>
<keyword evidence="6 13" id="KW-0949">S-adenosyl-L-methionine</keyword>
<comment type="subunit">
    <text evidence="13">Homodimer.</text>
</comment>
<dbReference type="SMART" id="SM00729">
    <property type="entry name" value="Elp3"/>
    <property type="match status" value="1"/>
</dbReference>
<evidence type="ECO:0000313" key="16">
    <source>
        <dbReference type="EMBL" id="WOX07295.1"/>
    </source>
</evidence>
<dbReference type="EC" id="2.8.1.6" evidence="3 13"/>
<keyword evidence="4 13" id="KW-0004">4Fe-4S</keyword>
<dbReference type="Pfam" id="PF04055">
    <property type="entry name" value="Radical_SAM"/>
    <property type="match status" value="1"/>
</dbReference>
<evidence type="ECO:0000256" key="2">
    <source>
        <dbReference type="ARBA" id="ARBA00010765"/>
    </source>
</evidence>
<keyword evidence="10 13" id="KW-0408">Iron</keyword>
<dbReference type="GO" id="GO:0005506">
    <property type="term" value="F:iron ion binding"/>
    <property type="evidence" value="ECO:0007669"/>
    <property type="project" value="UniProtKB-UniRule"/>
</dbReference>
<dbReference type="GO" id="GO:0004076">
    <property type="term" value="F:biotin synthase activity"/>
    <property type="evidence" value="ECO:0007669"/>
    <property type="project" value="UniProtKB-UniRule"/>
</dbReference>
<dbReference type="InterPro" id="IPR010722">
    <property type="entry name" value="BATS_dom"/>
</dbReference>
<keyword evidence="7 13" id="KW-0001">2Fe-2S</keyword>
<evidence type="ECO:0000256" key="13">
    <source>
        <dbReference type="HAMAP-Rule" id="MF_01694"/>
    </source>
</evidence>
<dbReference type="InterPro" id="IPR058240">
    <property type="entry name" value="rSAM_sf"/>
</dbReference>
<comment type="cofactor">
    <cofactor evidence="13">
        <name>[2Fe-2S] cluster</name>
        <dbReference type="ChEBI" id="CHEBI:190135"/>
    </cofactor>
    <text evidence="13">Binds 1 [2Fe-2S] cluster. The cluster is coordinated with 3 cysteines and 1 arginine.</text>
</comment>
<feature type="binding site" evidence="13 14">
    <location>
        <position position="68"/>
    </location>
    <ligand>
        <name>[4Fe-4S] cluster</name>
        <dbReference type="ChEBI" id="CHEBI:49883"/>
        <note>4Fe-4S-S-AdoMet</note>
    </ligand>
</feature>
<evidence type="ECO:0000256" key="10">
    <source>
        <dbReference type="ARBA" id="ARBA00023004"/>
    </source>
</evidence>
<dbReference type="Gene3D" id="3.20.20.70">
    <property type="entry name" value="Aldolase class I"/>
    <property type="match status" value="1"/>
</dbReference>
<dbReference type="SFLD" id="SFLDG01278">
    <property type="entry name" value="biotin_synthase_like"/>
    <property type="match status" value="1"/>
</dbReference>
<dbReference type="SMART" id="SM00876">
    <property type="entry name" value="BATS"/>
    <property type="match status" value="1"/>
</dbReference>
<evidence type="ECO:0000256" key="5">
    <source>
        <dbReference type="ARBA" id="ARBA00022679"/>
    </source>
</evidence>
<reference evidence="16 17" key="1">
    <citation type="submission" date="2023-10" db="EMBL/GenBank/DDBJ databases">
        <title>Description of Microbulbifer bruguierae sp. nov., isolated from the sediments of mangrove plant Bruguiera sexangula and comparative genomic analyses of the genus Microbulbifer.</title>
        <authorList>
            <person name="Long M."/>
        </authorList>
    </citation>
    <scope>NUCLEOTIDE SEQUENCE [LARGE SCALE GENOMIC DNA]</scope>
    <source>
        <strain evidence="16 17">SPO729</strain>
    </source>
</reference>
<sequence>MSNASSNYGEVRHDWTRQQVLDLFALPFSDLMFTAQLVHRQHFDANRVQVSTLCSIKTGACPEDCSYCPQSARYDTGLEREKLMKVEKVVEEARAAKASGATRFCMGAAWRSPKNKDMQYVTQMVREVKALGLETCMTLGMLSDEQARGLADAGLDYYNHNLDTSPEYYGDIITTRTYEDRLNTLANVRAAGMKVCAGGIIGLGEEEKDRAGLLMQLANLPEHPESVPINMLVKVAGTPLENNKDLDPFEFIRCIAVARIMMPKSHVRLSAGRESMNDEMQSLAFLAGANSIFYGEKLLTTANPEANKDMQLFARLGIKPEEYQQYEDETVVEAGLQAQITEQQNAPFFYDAAKA</sequence>
<dbReference type="PIRSF" id="PIRSF001619">
    <property type="entry name" value="Biotin_synth"/>
    <property type="match status" value="1"/>
</dbReference>
<dbReference type="InterPro" id="IPR013785">
    <property type="entry name" value="Aldolase_TIM"/>
</dbReference>
<dbReference type="GO" id="GO:0051539">
    <property type="term" value="F:4 iron, 4 sulfur cluster binding"/>
    <property type="evidence" value="ECO:0007669"/>
    <property type="project" value="UniProtKB-KW"/>
</dbReference>
<keyword evidence="9 13" id="KW-0093">Biotin biosynthesis</keyword>
<protein>
    <recommendedName>
        <fullName evidence="3 13">Biotin synthase</fullName>
        <ecNumber evidence="3 13">2.8.1.6</ecNumber>
    </recommendedName>
</protein>
<evidence type="ECO:0000256" key="14">
    <source>
        <dbReference type="PIRSR" id="PIRSR001619-1"/>
    </source>
</evidence>
<dbReference type="RefSeq" id="WP_318955726.1">
    <property type="nucleotide sequence ID" value="NZ_CP137555.1"/>
</dbReference>
<dbReference type="GO" id="GO:0009102">
    <property type="term" value="P:biotin biosynthetic process"/>
    <property type="evidence" value="ECO:0007669"/>
    <property type="project" value="UniProtKB-UniRule"/>
</dbReference>
<evidence type="ECO:0000313" key="17">
    <source>
        <dbReference type="Proteomes" id="UP001302477"/>
    </source>
</evidence>
<comment type="cofactor">
    <cofactor evidence="14">
        <name>[2Fe-2S] cluster</name>
        <dbReference type="ChEBI" id="CHEBI:190135"/>
    </cofactor>
    <text evidence="14">Binds 1 [2Fe-2S] cluster. The cluster is coordinated with 3 cysteines and 1 arginine.</text>
</comment>
<evidence type="ECO:0000256" key="8">
    <source>
        <dbReference type="ARBA" id="ARBA00022723"/>
    </source>
</evidence>
<comment type="similarity">
    <text evidence="2 13">Belongs to the radical SAM superfamily. Biotin synthase family.</text>
</comment>
<dbReference type="SFLD" id="SFLDF00272">
    <property type="entry name" value="biotin_synthase"/>
    <property type="match status" value="1"/>
</dbReference>
<dbReference type="PANTHER" id="PTHR22976">
    <property type="entry name" value="BIOTIN SYNTHASE"/>
    <property type="match status" value="1"/>
</dbReference>
<dbReference type="InterPro" id="IPR024177">
    <property type="entry name" value="Biotin_synthase"/>
</dbReference>
<dbReference type="NCBIfam" id="TIGR00433">
    <property type="entry name" value="bioB"/>
    <property type="match status" value="1"/>
</dbReference>
<dbReference type="FunFam" id="3.20.20.70:FF:000011">
    <property type="entry name" value="Biotin synthase"/>
    <property type="match status" value="1"/>
</dbReference>
<dbReference type="SUPFAM" id="SSF102114">
    <property type="entry name" value="Radical SAM enzymes"/>
    <property type="match status" value="1"/>
</dbReference>
<feature type="binding site" evidence="13 14">
    <location>
        <position position="268"/>
    </location>
    <ligand>
        <name>[2Fe-2S] cluster</name>
        <dbReference type="ChEBI" id="CHEBI:190135"/>
    </ligand>
</feature>
<organism evidence="16 17">
    <name type="scientific">Microbulbifer pacificus</name>
    <dbReference type="NCBI Taxonomy" id="407164"/>
    <lineage>
        <taxon>Bacteria</taxon>
        <taxon>Pseudomonadati</taxon>
        <taxon>Pseudomonadota</taxon>
        <taxon>Gammaproteobacteria</taxon>
        <taxon>Cellvibrionales</taxon>
        <taxon>Microbulbiferaceae</taxon>
        <taxon>Microbulbifer</taxon>
    </lineage>
</organism>
<feature type="binding site" evidence="13 14">
    <location>
        <position position="61"/>
    </location>
    <ligand>
        <name>[4Fe-4S] cluster</name>
        <dbReference type="ChEBI" id="CHEBI:49883"/>
        <note>4Fe-4S-S-AdoMet</note>
    </ligand>
</feature>
<accession>A0AAU0N4U5</accession>
<evidence type="ECO:0000256" key="4">
    <source>
        <dbReference type="ARBA" id="ARBA00022485"/>
    </source>
</evidence>
<dbReference type="HAMAP" id="MF_01694">
    <property type="entry name" value="BioB"/>
    <property type="match status" value="1"/>
</dbReference>
<dbReference type="Pfam" id="PF06968">
    <property type="entry name" value="BATS"/>
    <property type="match status" value="1"/>
</dbReference>
<feature type="binding site" evidence="13 14">
    <location>
        <position position="105"/>
    </location>
    <ligand>
        <name>[2Fe-2S] cluster</name>
        <dbReference type="ChEBI" id="CHEBI:190135"/>
    </ligand>
</feature>
<feature type="binding site" evidence="13 14">
    <location>
        <position position="136"/>
    </location>
    <ligand>
        <name>[2Fe-2S] cluster</name>
        <dbReference type="ChEBI" id="CHEBI:190135"/>
    </ligand>
</feature>
<dbReference type="KEGG" id="mpaf:R5R33_11025"/>